<dbReference type="AlphaFoldDB" id="A0A1Y0HJ45"/>
<sequence length="199" mass="22677">MPILKKISMVLLSINCLFVFSGCASKPQMSIDYGKDRIVRNDTIGRVIIVQGKETWRSPSDGYNKATRNIHLLQNSANATLDSGYNYFSFTYPQELSPDGSFSMVNTAEEYIQNCAPNGAFILTIGHRNCGLTTDNQIVTAVIFAYKEAPKTFLVYDAKEVKEYLVKNNHYREDGYQKVEALPDYYIQQIPQLYSLLRW</sequence>
<dbReference type="KEGG" id="suls:Sdiek1_0961"/>
<evidence type="ECO:0000313" key="3">
    <source>
        <dbReference type="Proteomes" id="UP000196005"/>
    </source>
</evidence>
<keyword evidence="1" id="KW-0732">Signal</keyword>
<dbReference type="Proteomes" id="UP000196005">
    <property type="component" value="Chromosome"/>
</dbReference>
<feature type="signal peptide" evidence="1">
    <location>
        <begin position="1"/>
        <end position="21"/>
    </location>
</feature>
<dbReference type="EMBL" id="CP021416">
    <property type="protein sequence ID" value="ARU48127.1"/>
    <property type="molecule type" value="Genomic_DNA"/>
</dbReference>
<evidence type="ECO:0000256" key="1">
    <source>
        <dbReference type="SAM" id="SignalP"/>
    </source>
</evidence>
<keyword evidence="3" id="KW-1185">Reference proteome</keyword>
<dbReference type="RefSeq" id="WP_087438129.1">
    <property type="nucleotide sequence ID" value="NZ_CP021416.1"/>
</dbReference>
<reference evidence="3" key="1">
    <citation type="submission" date="2017-05" db="EMBL/GenBank/DDBJ databases">
        <title>Dechlorination kinetics govern the competition between two new strains of the genus Sulfurospirillum.</title>
        <authorList>
            <person name="Buttet G.F."/>
            <person name="Murray A.M."/>
            <person name="Goris T."/>
            <person name="Burion M."/>
            <person name="Lin B."/>
            <person name="Rolle M."/>
            <person name="Maillard J."/>
        </authorList>
    </citation>
    <scope>NUCLEOTIDE SEQUENCE [LARGE SCALE GENOMIC DNA]</scope>
    <source>
        <strain evidence="3">SL2-1</strain>
    </source>
</reference>
<dbReference type="PROSITE" id="PS51257">
    <property type="entry name" value="PROKAR_LIPOPROTEIN"/>
    <property type="match status" value="1"/>
</dbReference>
<evidence type="ECO:0000313" key="2">
    <source>
        <dbReference type="EMBL" id="ARU48127.1"/>
    </source>
</evidence>
<gene>
    <name evidence="2" type="ORF">Sdiek1_0961</name>
</gene>
<organism evidence="2 3">
    <name type="scientific">Sulfurospirillum diekertiae</name>
    <dbReference type="NCBI Taxonomy" id="1854492"/>
    <lineage>
        <taxon>Bacteria</taxon>
        <taxon>Pseudomonadati</taxon>
        <taxon>Campylobacterota</taxon>
        <taxon>Epsilonproteobacteria</taxon>
        <taxon>Campylobacterales</taxon>
        <taxon>Sulfurospirillaceae</taxon>
        <taxon>Sulfurospirillum</taxon>
    </lineage>
</organism>
<accession>A0A1Y0HJ45</accession>
<protein>
    <recommendedName>
        <fullName evidence="4">Lipoprotein</fullName>
    </recommendedName>
</protein>
<name>A0A1Y0HJ45_9BACT</name>
<evidence type="ECO:0008006" key="4">
    <source>
        <dbReference type="Google" id="ProtNLM"/>
    </source>
</evidence>
<proteinExistence type="predicted"/>
<dbReference type="OrthoDB" id="5340153at2"/>
<feature type="chain" id="PRO_5010985537" description="Lipoprotein" evidence="1">
    <location>
        <begin position="22"/>
        <end position="199"/>
    </location>
</feature>